<sequence length="904" mass="100988">MCPALLPARRYFTFRSVNSPDVLGDIAVRGMREPVGIFEVLGAGALRTRLQVAASRGLTHFFGRQMELERLHQALQRALAGQGQVVALAGEPGVGKSRLFYEFKRHCPPGCRVLETFSVSHGKAFAYLPLIELLNSQLQIAPQDDERQRRDKLIGWILGLELALDQHLPYLLHLLGIVEAAPAVQQMDPLVRRQRTLEALQRLFVHEASRQPLVMVFEDLQWLDTETLAFLEGLVGAVSGARILLLVNFRPEYQPGWRASRYCTLLRLEPLREAEATQLLDTLLGDDASLTALKSRIMAQTEGNPFFLEEVVQGFVEEKVLRGTRSHYRLEQAPAGLRIPATVQGVLSARIDRLAPADKALLQILAVIGKTFTWSLVLQVADSPADELHRQLARLQNGEYLYARPALAQVEYSFKHALTQEVAYGTLLTHQRKGLHERTAQAIETLFEGHLDDHCSTLAYHYRLSLNLPKALEYLQRAARQAAQRSANSEAVQHCQQALQLLQQLPQGAERDSTELDLQLALGPSLMAVRGFAASEVGQTYRRALALQRQVGRSTDLFFILAGLRIHYLVRAEHRMAQALGEQLLQLAEQLQDHDLQLEAHCAMGSVFFFLGRFSDVRCHVEKAIALYAPERHSFHATHYGLDPGVSSRYQLALVLQLMGEGKLAQRWMDQALALAHKLAQPFSRVAALCFAAEWHRLRRDAPQAQACAQASIELAREQGFMLWSGYGMVLCGWARARQAAPDTGIELIRAGIAAFRATEARLYDAHFQTLLAEALAIKGDFEQAQRVLAQAEVAVSRQQEPVFDAQLFCLKADVLTRLASTPARYAGQARVIEANLRRAARIARGQGARLLELRAACPLSRCLHRQQRFDEARQVLVDICDCFPVNADFDELRAARALLAQLA</sequence>
<evidence type="ECO:0000313" key="5">
    <source>
        <dbReference type="Proteomes" id="UP001058461"/>
    </source>
</evidence>
<name>A0ABY5HPR8_9GAMM</name>
<accession>A0ABY5HPR8</accession>
<organism evidence="4 5">
    <name type="scientific">Marinobacterium rhizophilum</name>
    <dbReference type="NCBI Taxonomy" id="420402"/>
    <lineage>
        <taxon>Bacteria</taxon>
        <taxon>Pseudomonadati</taxon>
        <taxon>Pseudomonadota</taxon>
        <taxon>Gammaproteobacteria</taxon>
        <taxon>Oceanospirillales</taxon>
        <taxon>Oceanospirillaceae</taxon>
        <taxon>Marinobacterium</taxon>
    </lineage>
</organism>
<dbReference type="InterPro" id="IPR041664">
    <property type="entry name" value="AAA_16"/>
</dbReference>
<dbReference type="InterPro" id="IPR027417">
    <property type="entry name" value="P-loop_NTPase"/>
</dbReference>
<dbReference type="Gene3D" id="3.40.50.300">
    <property type="entry name" value="P-loop containing nucleotide triphosphate hydrolases"/>
    <property type="match status" value="1"/>
</dbReference>
<dbReference type="Pfam" id="PF13191">
    <property type="entry name" value="AAA_16"/>
    <property type="match status" value="1"/>
</dbReference>
<dbReference type="EMBL" id="CP073347">
    <property type="protein sequence ID" value="UTW13548.1"/>
    <property type="molecule type" value="Genomic_DNA"/>
</dbReference>
<feature type="domain" description="Orc1-like AAA ATPase" evidence="3">
    <location>
        <begin position="61"/>
        <end position="243"/>
    </location>
</feature>
<keyword evidence="1" id="KW-0547">Nucleotide-binding</keyword>
<dbReference type="Proteomes" id="UP001058461">
    <property type="component" value="Chromosome"/>
</dbReference>
<evidence type="ECO:0000256" key="2">
    <source>
        <dbReference type="ARBA" id="ARBA00022840"/>
    </source>
</evidence>
<evidence type="ECO:0000313" key="4">
    <source>
        <dbReference type="EMBL" id="UTW13548.1"/>
    </source>
</evidence>
<keyword evidence="2" id="KW-0067">ATP-binding</keyword>
<protein>
    <submittedName>
        <fullName evidence="4">AAA family ATPase</fullName>
    </submittedName>
</protein>
<dbReference type="RefSeq" id="WP_255855739.1">
    <property type="nucleotide sequence ID" value="NZ_CP073347.1"/>
</dbReference>
<keyword evidence="5" id="KW-1185">Reference proteome</keyword>
<dbReference type="PANTHER" id="PTHR16305:SF28">
    <property type="entry name" value="GUANYLATE CYCLASE DOMAIN-CONTAINING PROTEIN"/>
    <property type="match status" value="1"/>
</dbReference>
<dbReference type="SUPFAM" id="SSF48452">
    <property type="entry name" value="TPR-like"/>
    <property type="match status" value="2"/>
</dbReference>
<dbReference type="Gene3D" id="1.25.40.10">
    <property type="entry name" value="Tetratricopeptide repeat domain"/>
    <property type="match status" value="1"/>
</dbReference>
<evidence type="ECO:0000256" key="1">
    <source>
        <dbReference type="ARBA" id="ARBA00022741"/>
    </source>
</evidence>
<dbReference type="InterPro" id="IPR011990">
    <property type="entry name" value="TPR-like_helical_dom_sf"/>
</dbReference>
<reference evidence="4" key="1">
    <citation type="submission" date="2021-04" db="EMBL/GenBank/DDBJ databases">
        <title>Oceanospirillales bacteria with DddD are important DMSP degraders in coastal seawater.</title>
        <authorList>
            <person name="Liu J."/>
        </authorList>
    </citation>
    <scope>NUCLEOTIDE SEQUENCE</scope>
    <source>
        <strain evidence="4">D13-1</strain>
    </source>
</reference>
<proteinExistence type="predicted"/>
<evidence type="ECO:0000259" key="3">
    <source>
        <dbReference type="Pfam" id="PF13191"/>
    </source>
</evidence>
<gene>
    <name evidence="4" type="ORF">KDW95_07870</name>
</gene>
<dbReference type="SUPFAM" id="SSF52540">
    <property type="entry name" value="P-loop containing nucleoside triphosphate hydrolases"/>
    <property type="match status" value="1"/>
</dbReference>
<dbReference type="PANTHER" id="PTHR16305">
    <property type="entry name" value="TESTICULAR SOLUBLE ADENYLYL CYCLASE"/>
    <property type="match status" value="1"/>
</dbReference>